<keyword evidence="2" id="KW-1185">Reference proteome</keyword>
<dbReference type="AlphaFoldDB" id="A0A448WK25"/>
<accession>A0A448WK25</accession>
<protein>
    <submittedName>
        <fullName evidence="1">Uncharacterized protein</fullName>
    </submittedName>
</protein>
<gene>
    <name evidence="1" type="ORF">PXEA_LOCUS7125</name>
</gene>
<comment type="caution">
    <text evidence="1">The sequence shown here is derived from an EMBL/GenBank/DDBJ whole genome shotgun (WGS) entry which is preliminary data.</text>
</comment>
<evidence type="ECO:0000313" key="1">
    <source>
        <dbReference type="EMBL" id="VEL13685.1"/>
    </source>
</evidence>
<organism evidence="1 2">
    <name type="scientific">Protopolystoma xenopodis</name>
    <dbReference type="NCBI Taxonomy" id="117903"/>
    <lineage>
        <taxon>Eukaryota</taxon>
        <taxon>Metazoa</taxon>
        <taxon>Spiralia</taxon>
        <taxon>Lophotrochozoa</taxon>
        <taxon>Platyhelminthes</taxon>
        <taxon>Monogenea</taxon>
        <taxon>Polyopisthocotylea</taxon>
        <taxon>Polystomatidea</taxon>
        <taxon>Polystomatidae</taxon>
        <taxon>Protopolystoma</taxon>
    </lineage>
</organism>
<sequence length="119" mass="13186">MPLFLLPNQPRPVYALGTSPFSFGTSICRLPRAIVGVPSGNLISSSFHPLHNDQHNQIHRYSRDRSLCLHCPHPSKPTSFLSTALPLTHFCGFFIGLRFASRHIHFLNVSPVLAVDSGN</sequence>
<reference evidence="1" key="1">
    <citation type="submission" date="2018-11" db="EMBL/GenBank/DDBJ databases">
        <authorList>
            <consortium name="Pathogen Informatics"/>
        </authorList>
    </citation>
    <scope>NUCLEOTIDE SEQUENCE</scope>
</reference>
<dbReference type="EMBL" id="CAAALY010018571">
    <property type="protein sequence ID" value="VEL13685.1"/>
    <property type="molecule type" value="Genomic_DNA"/>
</dbReference>
<evidence type="ECO:0000313" key="2">
    <source>
        <dbReference type="Proteomes" id="UP000784294"/>
    </source>
</evidence>
<proteinExistence type="predicted"/>
<name>A0A448WK25_9PLAT</name>
<dbReference type="Proteomes" id="UP000784294">
    <property type="component" value="Unassembled WGS sequence"/>
</dbReference>